<proteinExistence type="predicted"/>
<keyword evidence="3" id="KW-1185">Reference proteome</keyword>
<name>A0A445JBX2_GLYSO</name>
<sequence>MLAPVKRMLKLDQTLLPAIESHIRESTLGSPIFLHSSGSQNCPSQDSSEPSQYFPRISKPSRPFSNRSHHYM</sequence>
<dbReference type="Proteomes" id="UP000289340">
    <property type="component" value="Chromosome 8"/>
</dbReference>
<gene>
    <name evidence="2" type="ORF">D0Y65_019960</name>
</gene>
<dbReference type="AlphaFoldDB" id="A0A445JBX2"/>
<feature type="compositionally biased region" description="Polar residues" evidence="1">
    <location>
        <begin position="36"/>
        <end position="51"/>
    </location>
</feature>
<protein>
    <submittedName>
        <fullName evidence="2">Uncharacterized protein</fullName>
    </submittedName>
</protein>
<comment type="caution">
    <text evidence="2">The sequence shown here is derived from an EMBL/GenBank/DDBJ whole genome shotgun (WGS) entry which is preliminary data.</text>
</comment>
<accession>A0A445JBX2</accession>
<organism evidence="2 3">
    <name type="scientific">Glycine soja</name>
    <name type="common">Wild soybean</name>
    <dbReference type="NCBI Taxonomy" id="3848"/>
    <lineage>
        <taxon>Eukaryota</taxon>
        <taxon>Viridiplantae</taxon>
        <taxon>Streptophyta</taxon>
        <taxon>Embryophyta</taxon>
        <taxon>Tracheophyta</taxon>
        <taxon>Spermatophyta</taxon>
        <taxon>Magnoliopsida</taxon>
        <taxon>eudicotyledons</taxon>
        <taxon>Gunneridae</taxon>
        <taxon>Pentapetalae</taxon>
        <taxon>rosids</taxon>
        <taxon>fabids</taxon>
        <taxon>Fabales</taxon>
        <taxon>Fabaceae</taxon>
        <taxon>Papilionoideae</taxon>
        <taxon>50 kb inversion clade</taxon>
        <taxon>NPAAA clade</taxon>
        <taxon>indigoferoid/millettioid clade</taxon>
        <taxon>Phaseoleae</taxon>
        <taxon>Glycine</taxon>
        <taxon>Glycine subgen. Soja</taxon>
    </lineage>
</organism>
<reference evidence="2 3" key="1">
    <citation type="submission" date="2018-09" db="EMBL/GenBank/DDBJ databases">
        <title>A high-quality reference genome of wild soybean provides a powerful tool to mine soybean genomes.</title>
        <authorList>
            <person name="Xie M."/>
            <person name="Chung C.Y.L."/>
            <person name="Li M.-W."/>
            <person name="Wong F.-L."/>
            <person name="Chan T.-F."/>
            <person name="Lam H.-M."/>
        </authorList>
    </citation>
    <scope>NUCLEOTIDE SEQUENCE [LARGE SCALE GENOMIC DNA]</scope>
    <source>
        <strain evidence="3">cv. W05</strain>
        <tissue evidence="2">Hypocotyl of etiolated seedlings</tissue>
    </source>
</reference>
<evidence type="ECO:0000313" key="3">
    <source>
        <dbReference type="Proteomes" id="UP000289340"/>
    </source>
</evidence>
<dbReference type="EMBL" id="QZWG01000008">
    <property type="protein sequence ID" value="RZB95870.1"/>
    <property type="molecule type" value="Genomic_DNA"/>
</dbReference>
<evidence type="ECO:0000256" key="1">
    <source>
        <dbReference type="SAM" id="MobiDB-lite"/>
    </source>
</evidence>
<evidence type="ECO:0000313" key="2">
    <source>
        <dbReference type="EMBL" id="RZB95870.1"/>
    </source>
</evidence>
<feature type="region of interest" description="Disordered" evidence="1">
    <location>
        <begin position="32"/>
        <end position="72"/>
    </location>
</feature>